<dbReference type="EMBL" id="CM056744">
    <property type="protein sequence ID" value="KAJ8667688.1"/>
    <property type="molecule type" value="Genomic_DNA"/>
</dbReference>
<comment type="caution">
    <text evidence="1">The sequence shown here is derived from an EMBL/GenBank/DDBJ whole genome shotgun (WGS) entry which is preliminary data.</text>
</comment>
<evidence type="ECO:0000313" key="1">
    <source>
        <dbReference type="EMBL" id="KAJ8667688.1"/>
    </source>
</evidence>
<keyword evidence="2" id="KW-1185">Reference proteome</keyword>
<dbReference type="Proteomes" id="UP001239111">
    <property type="component" value="Chromosome 4"/>
</dbReference>
<sequence length="176" mass="19647">MKSLVLFCFVLSAIFVDYASSSRNALQPINSILNPKGLKIVQRSDCPEVEPDMLRTIPGLPLFLDVAKGKAINEAIKDAFVRTKNAVLKNTGYMIVRVDQCFNAGNNAEISQGKLKDIMQQLQKKDPEIMTNYPYPSDENSIQDDSHHQEYPIYVESGKTPMPPRDKAPKGYAPSN</sequence>
<reference evidence="1" key="1">
    <citation type="submission" date="2023-04" db="EMBL/GenBank/DDBJ databases">
        <title>A chromosome-level genome assembly of the parasitoid wasp Eretmocerus hayati.</title>
        <authorList>
            <person name="Zhong Y."/>
            <person name="Liu S."/>
            <person name="Liu Y."/>
        </authorList>
    </citation>
    <scope>NUCLEOTIDE SEQUENCE</scope>
    <source>
        <strain evidence="1">ZJU_SS_LIU_2023</strain>
    </source>
</reference>
<evidence type="ECO:0000313" key="2">
    <source>
        <dbReference type="Proteomes" id="UP001239111"/>
    </source>
</evidence>
<organism evidence="1 2">
    <name type="scientific">Eretmocerus hayati</name>
    <dbReference type="NCBI Taxonomy" id="131215"/>
    <lineage>
        <taxon>Eukaryota</taxon>
        <taxon>Metazoa</taxon>
        <taxon>Ecdysozoa</taxon>
        <taxon>Arthropoda</taxon>
        <taxon>Hexapoda</taxon>
        <taxon>Insecta</taxon>
        <taxon>Pterygota</taxon>
        <taxon>Neoptera</taxon>
        <taxon>Endopterygota</taxon>
        <taxon>Hymenoptera</taxon>
        <taxon>Apocrita</taxon>
        <taxon>Proctotrupomorpha</taxon>
        <taxon>Chalcidoidea</taxon>
        <taxon>Aphelinidae</taxon>
        <taxon>Aphelininae</taxon>
        <taxon>Eretmocerus</taxon>
    </lineage>
</organism>
<accession>A0ACC2N992</accession>
<name>A0ACC2N992_9HYME</name>
<protein>
    <submittedName>
        <fullName evidence="1">Uncharacterized protein</fullName>
    </submittedName>
</protein>
<proteinExistence type="predicted"/>
<gene>
    <name evidence="1" type="ORF">QAD02_009351</name>
</gene>